<dbReference type="STRING" id="880072.Desac_0474"/>
<dbReference type="EMBL" id="CP002629">
    <property type="protein sequence ID" value="AEB08360.1"/>
    <property type="molecule type" value="Genomic_DNA"/>
</dbReference>
<dbReference type="Pfam" id="PF02654">
    <property type="entry name" value="CobS"/>
    <property type="match status" value="1"/>
</dbReference>
<accession>F2NF20</accession>
<evidence type="ECO:0000256" key="10">
    <source>
        <dbReference type="ARBA" id="ARBA00022692"/>
    </source>
</evidence>
<evidence type="ECO:0000256" key="12">
    <source>
        <dbReference type="ARBA" id="ARBA00022989"/>
    </source>
</evidence>
<evidence type="ECO:0000256" key="6">
    <source>
        <dbReference type="ARBA" id="ARBA00015850"/>
    </source>
</evidence>
<keyword evidence="19" id="KW-0997">Cell inner membrane</keyword>
<comment type="subcellular location">
    <subcellularLocation>
        <location evidence="19">Cell inner membrane</location>
        <topology evidence="19">Multi-pass membrane protein</topology>
    </subcellularLocation>
    <subcellularLocation>
        <location evidence="2">Cell membrane</location>
        <topology evidence="2">Multi-pass membrane protein</topology>
    </subcellularLocation>
</comment>
<comment type="catalytic activity">
    <reaction evidence="17 19">
        <text>alpha-ribazole + adenosylcob(III)inamide-GDP = adenosylcob(III)alamin + GMP + H(+)</text>
        <dbReference type="Rhea" id="RHEA:16049"/>
        <dbReference type="ChEBI" id="CHEBI:10329"/>
        <dbReference type="ChEBI" id="CHEBI:15378"/>
        <dbReference type="ChEBI" id="CHEBI:18408"/>
        <dbReference type="ChEBI" id="CHEBI:58115"/>
        <dbReference type="ChEBI" id="CHEBI:60487"/>
        <dbReference type="EC" id="2.7.8.26"/>
    </reaction>
</comment>
<organism evidence="20 21">
    <name type="scientific">Desulfobacca acetoxidans (strain ATCC 700848 / DSM 11109 / ASRB2)</name>
    <dbReference type="NCBI Taxonomy" id="880072"/>
    <lineage>
        <taxon>Bacteria</taxon>
        <taxon>Pseudomonadati</taxon>
        <taxon>Thermodesulfobacteriota</taxon>
        <taxon>Desulfobaccia</taxon>
        <taxon>Desulfobaccales</taxon>
        <taxon>Desulfobaccaceae</taxon>
        <taxon>Desulfobacca</taxon>
    </lineage>
</organism>
<keyword evidence="9 19" id="KW-0808">Transferase</keyword>
<evidence type="ECO:0000256" key="2">
    <source>
        <dbReference type="ARBA" id="ARBA00004651"/>
    </source>
</evidence>
<evidence type="ECO:0000256" key="11">
    <source>
        <dbReference type="ARBA" id="ARBA00022842"/>
    </source>
</evidence>
<evidence type="ECO:0000256" key="18">
    <source>
        <dbReference type="ARBA" id="ARBA00049504"/>
    </source>
</evidence>
<keyword evidence="7 19" id="KW-1003">Cell membrane</keyword>
<sequence>MIKTLSLALTFLTIIPWPRQATADHQELANSMAWFPLVGLLLGGILSAAALGLSHILPPVAAAALLTALLTIANRGLHLDGLADTLDGLGGGRGREDSLRIMKDHAVGAFGAVGIVLILMVKFSFLAGVLEQKAWWPILIFPVVSRGAMVLLAYLSPYARSEGGLGEAMTTFTSGRTLIFASSSALLIVGLIGSWRGLVSLIAAAAVTILAAIYFWRRLGGVTGDVFGALNEVLEVLVLAVCLIQV</sequence>
<feature type="transmembrane region" description="Helical" evidence="19">
    <location>
        <begin position="60"/>
        <end position="77"/>
    </location>
</feature>
<evidence type="ECO:0000256" key="17">
    <source>
        <dbReference type="ARBA" id="ARBA00048623"/>
    </source>
</evidence>
<dbReference type="RefSeq" id="WP_013705473.1">
    <property type="nucleotide sequence ID" value="NC_015388.1"/>
</dbReference>
<evidence type="ECO:0000313" key="21">
    <source>
        <dbReference type="Proteomes" id="UP000000483"/>
    </source>
</evidence>
<reference evidence="20 21" key="1">
    <citation type="journal article" date="2011" name="Stand. Genomic Sci.">
        <title>Complete genome sequence of the acetate-degrading sulfate reducer Desulfobacca acetoxidans type strain (ASRB2).</title>
        <authorList>
            <person name="Goker M."/>
            <person name="Teshima H."/>
            <person name="Lapidus A."/>
            <person name="Nolan M."/>
            <person name="Lucas S."/>
            <person name="Hammon N."/>
            <person name="Deshpande S."/>
            <person name="Cheng J.F."/>
            <person name="Tapia R."/>
            <person name="Han C."/>
            <person name="Goodwin L."/>
            <person name="Pitluck S."/>
            <person name="Huntemann M."/>
            <person name="Liolios K."/>
            <person name="Ivanova N."/>
            <person name="Pagani I."/>
            <person name="Mavromatis K."/>
            <person name="Ovchinikova G."/>
            <person name="Pati A."/>
            <person name="Chen A."/>
            <person name="Palaniappan K."/>
            <person name="Land M."/>
            <person name="Hauser L."/>
            <person name="Brambilla E.M."/>
            <person name="Rohde M."/>
            <person name="Spring S."/>
            <person name="Detter J.C."/>
            <person name="Woyke T."/>
            <person name="Bristow J."/>
            <person name="Eisen J.A."/>
            <person name="Markowitz V."/>
            <person name="Hugenholtz P."/>
            <person name="Kyrpides N.C."/>
            <person name="Klenk H.P."/>
        </authorList>
    </citation>
    <scope>NUCLEOTIDE SEQUENCE [LARGE SCALE GENOMIC DNA]</scope>
    <source>
        <strain evidence="21">ATCC 700848 / DSM 11109 / ASRB2</strain>
    </source>
</reference>
<feature type="transmembrane region" description="Helical" evidence="19">
    <location>
        <begin position="33"/>
        <end position="53"/>
    </location>
</feature>
<feature type="transmembrane region" description="Helical" evidence="19">
    <location>
        <begin position="222"/>
        <end position="244"/>
    </location>
</feature>
<keyword evidence="8 19" id="KW-0169">Cobalamin biosynthesis</keyword>
<evidence type="ECO:0000313" key="20">
    <source>
        <dbReference type="EMBL" id="AEB08360.1"/>
    </source>
</evidence>
<feature type="transmembrane region" description="Helical" evidence="19">
    <location>
        <begin position="134"/>
        <end position="155"/>
    </location>
</feature>
<evidence type="ECO:0000256" key="4">
    <source>
        <dbReference type="ARBA" id="ARBA00010561"/>
    </source>
</evidence>
<feature type="transmembrane region" description="Helical" evidence="19">
    <location>
        <begin position="198"/>
        <end position="216"/>
    </location>
</feature>
<proteinExistence type="inferred from homology"/>
<feature type="transmembrane region" description="Helical" evidence="19">
    <location>
        <begin position="106"/>
        <end position="127"/>
    </location>
</feature>
<dbReference type="EC" id="2.7.8.26" evidence="5 19"/>
<feature type="transmembrane region" description="Helical" evidence="19">
    <location>
        <begin position="175"/>
        <end position="193"/>
    </location>
</feature>
<keyword evidence="12 19" id="KW-1133">Transmembrane helix</keyword>
<comment type="catalytic activity">
    <reaction evidence="18 19">
        <text>alpha-ribazole 5'-phosphate + adenosylcob(III)inamide-GDP = adenosylcob(III)alamin 5'-phosphate + GMP + H(+)</text>
        <dbReference type="Rhea" id="RHEA:23560"/>
        <dbReference type="ChEBI" id="CHEBI:15378"/>
        <dbReference type="ChEBI" id="CHEBI:57918"/>
        <dbReference type="ChEBI" id="CHEBI:58115"/>
        <dbReference type="ChEBI" id="CHEBI:60487"/>
        <dbReference type="ChEBI" id="CHEBI:60493"/>
        <dbReference type="EC" id="2.7.8.26"/>
    </reaction>
</comment>
<name>F2NF20_DESAR</name>
<evidence type="ECO:0000256" key="5">
    <source>
        <dbReference type="ARBA" id="ARBA00013200"/>
    </source>
</evidence>
<protein>
    <recommendedName>
        <fullName evidence="6 19">Adenosylcobinamide-GDP ribazoletransferase</fullName>
        <ecNumber evidence="5 19">2.7.8.26</ecNumber>
    </recommendedName>
    <alternativeName>
        <fullName evidence="16 19">Cobalamin synthase</fullName>
    </alternativeName>
    <alternativeName>
        <fullName evidence="15 19">Cobalamin-5'-phosphate synthase</fullName>
    </alternativeName>
</protein>
<keyword evidence="11 19" id="KW-0460">Magnesium</keyword>
<evidence type="ECO:0000256" key="19">
    <source>
        <dbReference type="HAMAP-Rule" id="MF_00719"/>
    </source>
</evidence>
<comment type="function">
    <text evidence="14 19">Joins adenosylcobinamide-GDP and alpha-ribazole to generate adenosylcobalamin (Ado-cobalamin). Also synthesizes adenosylcobalamin 5'-phosphate from adenosylcobinamide-GDP and alpha-ribazole 5'-phosphate.</text>
</comment>
<dbReference type="PANTHER" id="PTHR34148">
    <property type="entry name" value="ADENOSYLCOBINAMIDE-GDP RIBAZOLETRANSFERASE"/>
    <property type="match status" value="1"/>
</dbReference>
<reference evidence="21" key="2">
    <citation type="submission" date="2011-03" db="EMBL/GenBank/DDBJ databases">
        <title>The complete genome of Desulfobacca acetoxidans DSM 11109.</title>
        <authorList>
            <consortium name="US DOE Joint Genome Institute (JGI-PGF)"/>
            <person name="Lucas S."/>
            <person name="Copeland A."/>
            <person name="Lapidus A."/>
            <person name="Bruce D."/>
            <person name="Goodwin L."/>
            <person name="Pitluck S."/>
            <person name="Peters L."/>
            <person name="Kyrpides N."/>
            <person name="Mavromatis K."/>
            <person name="Ivanova N."/>
            <person name="Ovchinnikova G."/>
            <person name="Teshima H."/>
            <person name="Detter J.C."/>
            <person name="Han C."/>
            <person name="Land M."/>
            <person name="Hauser L."/>
            <person name="Markowitz V."/>
            <person name="Cheng J.-F."/>
            <person name="Hugenholtz P."/>
            <person name="Woyke T."/>
            <person name="Wu D."/>
            <person name="Spring S."/>
            <person name="Schueler E."/>
            <person name="Brambilla E."/>
            <person name="Klenk H.-P."/>
            <person name="Eisen J.A."/>
        </authorList>
    </citation>
    <scope>NUCLEOTIDE SEQUENCE [LARGE SCALE GENOMIC DNA]</scope>
    <source>
        <strain evidence="21">ATCC 700848 / DSM 11109 / ASRB2</strain>
    </source>
</reference>
<dbReference type="Proteomes" id="UP000000483">
    <property type="component" value="Chromosome"/>
</dbReference>
<evidence type="ECO:0000256" key="14">
    <source>
        <dbReference type="ARBA" id="ARBA00025228"/>
    </source>
</evidence>
<dbReference type="KEGG" id="dao:Desac_0474"/>
<evidence type="ECO:0000256" key="13">
    <source>
        <dbReference type="ARBA" id="ARBA00023136"/>
    </source>
</evidence>
<keyword evidence="13 19" id="KW-0472">Membrane</keyword>
<comment type="pathway">
    <text evidence="3 19">Cofactor biosynthesis; adenosylcobalamin biosynthesis; adenosylcobalamin from cob(II)yrinate a,c-diamide: step 7/7.</text>
</comment>
<dbReference type="AlphaFoldDB" id="F2NF20"/>
<dbReference type="eggNOG" id="COG0368">
    <property type="taxonomic scope" value="Bacteria"/>
</dbReference>
<dbReference type="HAMAP" id="MF_00719">
    <property type="entry name" value="CobS"/>
    <property type="match status" value="1"/>
</dbReference>
<evidence type="ECO:0000256" key="15">
    <source>
        <dbReference type="ARBA" id="ARBA00032605"/>
    </source>
</evidence>
<dbReference type="PANTHER" id="PTHR34148:SF1">
    <property type="entry name" value="ADENOSYLCOBINAMIDE-GDP RIBAZOLETRANSFERASE"/>
    <property type="match status" value="1"/>
</dbReference>
<keyword evidence="10 19" id="KW-0812">Transmembrane</keyword>
<dbReference type="GO" id="GO:0051073">
    <property type="term" value="F:adenosylcobinamide-GDP ribazoletransferase activity"/>
    <property type="evidence" value="ECO:0007669"/>
    <property type="project" value="UniProtKB-UniRule"/>
</dbReference>
<dbReference type="HOGENOM" id="CLU_057426_1_2_7"/>
<dbReference type="GO" id="GO:0005886">
    <property type="term" value="C:plasma membrane"/>
    <property type="evidence" value="ECO:0007669"/>
    <property type="project" value="UniProtKB-SubCell"/>
</dbReference>
<keyword evidence="21" id="KW-1185">Reference proteome</keyword>
<evidence type="ECO:0000256" key="7">
    <source>
        <dbReference type="ARBA" id="ARBA00022475"/>
    </source>
</evidence>
<evidence type="ECO:0000256" key="9">
    <source>
        <dbReference type="ARBA" id="ARBA00022679"/>
    </source>
</evidence>
<dbReference type="UniPathway" id="UPA00148">
    <property type="reaction ID" value="UER00238"/>
</dbReference>
<dbReference type="NCBIfam" id="TIGR00317">
    <property type="entry name" value="cobS"/>
    <property type="match status" value="1"/>
</dbReference>
<evidence type="ECO:0000256" key="3">
    <source>
        <dbReference type="ARBA" id="ARBA00004663"/>
    </source>
</evidence>
<evidence type="ECO:0000256" key="1">
    <source>
        <dbReference type="ARBA" id="ARBA00001946"/>
    </source>
</evidence>
<dbReference type="InterPro" id="IPR003805">
    <property type="entry name" value="CobS"/>
</dbReference>
<dbReference type="OrthoDB" id="9794223at2"/>
<dbReference type="GO" id="GO:0008818">
    <property type="term" value="F:cobalamin 5'-phosphate synthase activity"/>
    <property type="evidence" value="ECO:0007669"/>
    <property type="project" value="UniProtKB-UniRule"/>
</dbReference>
<evidence type="ECO:0000256" key="16">
    <source>
        <dbReference type="ARBA" id="ARBA00032853"/>
    </source>
</evidence>
<comment type="cofactor">
    <cofactor evidence="1 19">
        <name>Mg(2+)</name>
        <dbReference type="ChEBI" id="CHEBI:18420"/>
    </cofactor>
</comment>
<evidence type="ECO:0000256" key="8">
    <source>
        <dbReference type="ARBA" id="ARBA00022573"/>
    </source>
</evidence>
<gene>
    <name evidence="19" type="primary">cobS</name>
    <name evidence="20" type="ordered locus">Desac_0474</name>
</gene>
<dbReference type="GO" id="GO:0009236">
    <property type="term" value="P:cobalamin biosynthetic process"/>
    <property type="evidence" value="ECO:0007669"/>
    <property type="project" value="UniProtKB-UniRule"/>
</dbReference>
<comment type="similarity">
    <text evidence="4 19">Belongs to the CobS family.</text>
</comment>